<reference evidence="1" key="2">
    <citation type="submission" date="2021-02" db="EMBL/GenBank/DDBJ databases">
        <authorList>
            <person name="Han P."/>
        </authorList>
    </citation>
    <scope>NUCLEOTIDE SEQUENCE</scope>
    <source>
        <strain evidence="1">Nitrosomonas nitrosa 18-3D</strain>
    </source>
</reference>
<evidence type="ECO:0000313" key="2">
    <source>
        <dbReference type="EMBL" id="SFM52186.1"/>
    </source>
</evidence>
<protein>
    <recommendedName>
        <fullName evidence="4">DUF4189 domain-containing protein</fullName>
    </recommendedName>
</protein>
<dbReference type="AlphaFoldDB" id="A0A1I4RJF1"/>
<dbReference type="EMBL" id="FOUF01000019">
    <property type="protein sequence ID" value="SFM52186.1"/>
    <property type="molecule type" value="Genomic_DNA"/>
</dbReference>
<reference evidence="2 3" key="1">
    <citation type="submission" date="2016-10" db="EMBL/GenBank/DDBJ databases">
        <authorList>
            <person name="de Groot N.N."/>
        </authorList>
    </citation>
    <scope>NUCLEOTIDE SEQUENCE [LARGE SCALE GENOMIC DNA]</scope>
    <source>
        <strain evidence="2 3">Nm146</strain>
    </source>
</reference>
<organism evidence="2 3">
    <name type="scientific">Nitrosomonas nitrosa</name>
    <dbReference type="NCBI Taxonomy" id="52442"/>
    <lineage>
        <taxon>Bacteria</taxon>
        <taxon>Pseudomonadati</taxon>
        <taxon>Pseudomonadota</taxon>
        <taxon>Betaproteobacteria</taxon>
        <taxon>Nitrosomonadales</taxon>
        <taxon>Nitrosomonadaceae</taxon>
        <taxon>Nitrosomonas</taxon>
    </lineage>
</organism>
<dbReference type="OrthoDB" id="8547713at2"/>
<dbReference type="EMBL" id="CAJNAP010000008">
    <property type="protein sequence ID" value="CAE6498218.1"/>
    <property type="molecule type" value="Genomic_DNA"/>
</dbReference>
<dbReference type="Proteomes" id="UP000199561">
    <property type="component" value="Unassembled WGS sequence"/>
</dbReference>
<dbReference type="Proteomes" id="UP000601736">
    <property type="component" value="Unassembled WGS sequence"/>
</dbReference>
<proteinExistence type="predicted"/>
<accession>A0A1I4RJF1</accession>
<sequence length="144" mass="15412">MKTISVNSMAIWIKHLISGLFMTMAMFIVIPSLASAAGSTHGILVLATADLESSNCDYVGDVWGNSGWGKSSLTVWKHKAEHRAMKMAKELNATHVYWEGNSTGGYGSSPQAYGKAYRCDGLGKSNEMASSDKDASSSKATQLN</sequence>
<keyword evidence="3" id="KW-1185">Reference proteome</keyword>
<evidence type="ECO:0000313" key="3">
    <source>
        <dbReference type="Proteomes" id="UP000199561"/>
    </source>
</evidence>
<evidence type="ECO:0008006" key="4">
    <source>
        <dbReference type="Google" id="ProtNLM"/>
    </source>
</evidence>
<dbReference type="RefSeq" id="WP_090669905.1">
    <property type="nucleotide sequence ID" value="NZ_CAJNAP010000008.1"/>
</dbReference>
<gene>
    <name evidence="1" type="ORF">NMYAN_160076</name>
    <name evidence="2" type="ORF">SAMN05421880_11948</name>
</gene>
<evidence type="ECO:0000313" key="1">
    <source>
        <dbReference type="EMBL" id="CAE6498218.1"/>
    </source>
</evidence>
<name>A0A1I4RJF1_9PROT</name>